<feature type="compositionally biased region" description="Basic and acidic residues" evidence="1">
    <location>
        <begin position="432"/>
        <end position="442"/>
    </location>
</feature>
<protein>
    <submittedName>
        <fullName evidence="3">Uncharacterized protein</fullName>
    </submittedName>
</protein>
<organism evidence="3">
    <name type="scientific">Dissoconium aciculare CBS 342.82</name>
    <dbReference type="NCBI Taxonomy" id="1314786"/>
    <lineage>
        <taxon>Eukaryota</taxon>
        <taxon>Fungi</taxon>
        <taxon>Dikarya</taxon>
        <taxon>Ascomycota</taxon>
        <taxon>Pezizomycotina</taxon>
        <taxon>Dothideomycetes</taxon>
        <taxon>Dothideomycetidae</taxon>
        <taxon>Mycosphaerellales</taxon>
        <taxon>Dissoconiaceae</taxon>
        <taxon>Dissoconium</taxon>
    </lineage>
</organism>
<name>A0A6J3M9F4_9PEZI</name>
<feature type="region of interest" description="Disordered" evidence="1">
    <location>
        <begin position="91"/>
        <end position="128"/>
    </location>
</feature>
<reference evidence="3" key="2">
    <citation type="submission" date="2020-04" db="EMBL/GenBank/DDBJ databases">
        <authorList>
            <consortium name="NCBI Genome Project"/>
        </authorList>
    </citation>
    <scope>NUCLEOTIDE SEQUENCE</scope>
    <source>
        <strain evidence="3">CBS 342.82</strain>
    </source>
</reference>
<gene>
    <name evidence="3" type="ORF">K489DRAFT_369533</name>
</gene>
<feature type="compositionally biased region" description="Polar residues" evidence="1">
    <location>
        <begin position="91"/>
        <end position="100"/>
    </location>
</feature>
<accession>A0A6J3M9F4</accession>
<dbReference type="AlphaFoldDB" id="A0A6J3M9F4"/>
<feature type="region of interest" description="Disordered" evidence="1">
    <location>
        <begin position="423"/>
        <end position="448"/>
    </location>
</feature>
<proteinExistence type="predicted"/>
<reference evidence="3" key="1">
    <citation type="submission" date="2020-01" db="EMBL/GenBank/DDBJ databases">
        <authorList>
            <consortium name="DOE Joint Genome Institute"/>
            <person name="Haridas S."/>
            <person name="Albert R."/>
            <person name="Binder M."/>
            <person name="Bloem J."/>
            <person name="Labutti K."/>
            <person name="Salamov A."/>
            <person name="Andreopoulos B."/>
            <person name="Baker S.E."/>
            <person name="Barry K."/>
            <person name="Bills G."/>
            <person name="Bluhm B.H."/>
            <person name="Cannon C."/>
            <person name="Castanera R."/>
            <person name="Culley D.E."/>
            <person name="Daum C."/>
            <person name="Ezra D."/>
            <person name="Gonzalez J.B."/>
            <person name="Henrissat B."/>
            <person name="Kuo A."/>
            <person name="Liang C."/>
            <person name="Lipzen A."/>
            <person name="Lutzoni F."/>
            <person name="Magnuson J."/>
            <person name="Mondo S."/>
            <person name="Nolan M."/>
            <person name="Ohm R."/>
            <person name="Pangilinan J."/>
            <person name="Park H.-J."/>
            <person name="Ramirez L."/>
            <person name="Alfaro M."/>
            <person name="Sun H."/>
            <person name="Tritt A."/>
            <person name="Yoshinaga Y."/>
            <person name="Zwiers L.-H."/>
            <person name="Turgeon B.G."/>
            <person name="Goodwin S.B."/>
            <person name="Spatafora J.W."/>
            <person name="Crous P.W."/>
            <person name="Grigoriev I.V."/>
        </authorList>
    </citation>
    <scope>NUCLEOTIDE SEQUENCE</scope>
    <source>
        <strain evidence="3">CBS 342.82</strain>
    </source>
</reference>
<dbReference type="RefSeq" id="XP_033461717.1">
    <property type="nucleotide sequence ID" value="XM_033603043.1"/>
</dbReference>
<feature type="compositionally biased region" description="Polar residues" evidence="1">
    <location>
        <begin position="1"/>
        <end position="12"/>
    </location>
</feature>
<reference evidence="3" key="3">
    <citation type="submission" date="2025-08" db="UniProtKB">
        <authorList>
            <consortium name="RefSeq"/>
        </authorList>
    </citation>
    <scope>IDENTIFICATION</scope>
    <source>
        <strain evidence="3">CBS 342.82</strain>
    </source>
</reference>
<feature type="compositionally biased region" description="Polar residues" evidence="1">
    <location>
        <begin position="343"/>
        <end position="356"/>
    </location>
</feature>
<evidence type="ECO:0000313" key="2">
    <source>
        <dbReference type="Proteomes" id="UP000504637"/>
    </source>
</evidence>
<feature type="compositionally biased region" description="Pro residues" evidence="1">
    <location>
        <begin position="49"/>
        <end position="58"/>
    </location>
</feature>
<evidence type="ECO:0000256" key="1">
    <source>
        <dbReference type="SAM" id="MobiDB-lite"/>
    </source>
</evidence>
<feature type="region of interest" description="Disordered" evidence="1">
    <location>
        <begin position="1"/>
        <end position="64"/>
    </location>
</feature>
<sequence length="448" mass="49234">MDGTSGSQSSRLSIPKAWPFKRSSSSTSHDRERRKRGQPAHIIVETAPPNLPSPPRSSPLPQTAWNQVPVAYRPQQLCAPPWEMQQSKLRQRIETSSSVRRSIDGSADYPTRRQLELTPPLDRSTGSGLVHNYDTSGAVGLGLQSVPNSAYRLDSVMDISDVVDSNHLGSFDTQSVVQIAAWAPSPVTPITPVAPLQFTPRPQPRERRQTDSVVFTGSDAMLSDVELFAQATAGFLTPEEEILSLAEEAQNEAMMVDYAPAATSHAFEGLVSPVSQLGTPSRRTPMSPIPSSLVPGRLTHSVSSSGHPSRDQHYFEVSPLETPSSAFVSPTRPGRASWPRLESQPSTPLFANPNNNYARDEEHQQQELYNTTPTATSSAYRTFTPPHRGHRARQESIDFIALFPGEEAPKFEEDPPNYAASQAQVAAASRGEATRRAQELQRRWLQSR</sequence>
<feature type="region of interest" description="Disordered" evidence="1">
    <location>
        <begin position="278"/>
        <end position="356"/>
    </location>
</feature>
<keyword evidence="2" id="KW-1185">Reference proteome</keyword>
<dbReference type="GeneID" id="54360843"/>
<evidence type="ECO:0000313" key="3">
    <source>
        <dbReference type="RefSeq" id="XP_033461717.1"/>
    </source>
</evidence>
<dbReference type="Proteomes" id="UP000504637">
    <property type="component" value="Unplaced"/>
</dbReference>